<proteinExistence type="predicted"/>
<dbReference type="Proteomes" id="UP000221384">
    <property type="component" value="Unassembled WGS sequence"/>
</dbReference>
<sequence length="85" mass="9744">MSAIEKEQEYKLISSFLFEKFNKIALTPKETAAILGRTEAGLKKDREEEIGIPFTRLNRKEKGKPLYSITAIARTIVDNQIKIFN</sequence>
<comment type="caution">
    <text evidence="1">The sequence shown here is derived from an EMBL/GenBank/DDBJ whole genome shotgun (WGS) entry which is preliminary data.</text>
</comment>
<dbReference type="EMBL" id="NWVW01000004">
    <property type="protein sequence ID" value="PHO10297.1"/>
    <property type="molecule type" value="Genomic_DNA"/>
</dbReference>
<name>A0ABX4LQS8_9BACT</name>
<dbReference type="RefSeq" id="WP_099333979.1">
    <property type="nucleotide sequence ID" value="NZ_CP042812.1"/>
</dbReference>
<keyword evidence="2" id="KW-1185">Reference proteome</keyword>
<evidence type="ECO:0008006" key="3">
    <source>
        <dbReference type="Google" id="ProtNLM"/>
    </source>
</evidence>
<evidence type="ECO:0000313" key="2">
    <source>
        <dbReference type="Proteomes" id="UP000221384"/>
    </source>
</evidence>
<accession>A0ABX4LQS8</accession>
<evidence type="ECO:0000313" key="1">
    <source>
        <dbReference type="EMBL" id="PHO10297.1"/>
    </source>
</evidence>
<gene>
    <name evidence="1" type="ORF">CPG37_04425</name>
</gene>
<organism evidence="1 2">
    <name type="scientific">Malaciobacter canalis</name>
    <dbReference type="NCBI Taxonomy" id="1912871"/>
    <lineage>
        <taxon>Bacteria</taxon>
        <taxon>Pseudomonadati</taxon>
        <taxon>Campylobacterota</taxon>
        <taxon>Epsilonproteobacteria</taxon>
        <taxon>Campylobacterales</taxon>
        <taxon>Arcobacteraceae</taxon>
        <taxon>Malaciobacter</taxon>
    </lineage>
</organism>
<reference evidence="1 2" key="1">
    <citation type="submission" date="2017-09" db="EMBL/GenBank/DDBJ databases">
        <authorList>
            <person name="Perez-Cataluna A."/>
            <person name="Figueras M.J."/>
            <person name="Salas-Masso N."/>
        </authorList>
    </citation>
    <scope>NUCLEOTIDE SEQUENCE [LARGE SCALE GENOMIC DNA]</scope>
    <source>
        <strain evidence="1 2">F138-33</strain>
    </source>
</reference>
<protein>
    <recommendedName>
        <fullName evidence="3">DNA-binding protein</fullName>
    </recommendedName>
</protein>